<feature type="region of interest" description="Disordered" evidence="1">
    <location>
        <begin position="259"/>
        <end position="281"/>
    </location>
</feature>
<dbReference type="STRING" id="70448.A0A090M4S4"/>
<gene>
    <name evidence="2" type="ORF">OT_ostta04g03920</name>
</gene>
<feature type="compositionally biased region" description="Basic and acidic residues" evidence="1">
    <location>
        <begin position="259"/>
        <end position="270"/>
    </location>
</feature>
<dbReference type="RefSeq" id="XP_003078927.2">
    <property type="nucleotide sequence ID" value="XM_003078879.2"/>
</dbReference>
<name>A0A090M4S4_OSTTA</name>
<dbReference type="Proteomes" id="UP000009170">
    <property type="component" value="Unassembled WGS sequence"/>
</dbReference>
<dbReference type="InParanoid" id="A0A090M4S4"/>
<dbReference type="EMBL" id="CAID01000004">
    <property type="protein sequence ID" value="CEF97677.1"/>
    <property type="molecule type" value="Genomic_DNA"/>
</dbReference>
<reference evidence="2 3" key="2">
    <citation type="journal article" date="2014" name="BMC Genomics">
        <title>An improved genome of the model marine alga Ostreococcus tauri unfolds by assessing Illumina de novo assemblies.</title>
        <authorList>
            <person name="Blanc-Mathieu R."/>
            <person name="Verhelst B."/>
            <person name="Derelle E."/>
            <person name="Rombauts S."/>
            <person name="Bouget F.Y."/>
            <person name="Carre I."/>
            <person name="Chateau A."/>
            <person name="Eyre-Walker A."/>
            <person name="Grimsley N."/>
            <person name="Moreau H."/>
            <person name="Piegu B."/>
            <person name="Rivals E."/>
            <person name="Schackwitz W."/>
            <person name="Van de Peer Y."/>
            <person name="Piganeau G."/>
        </authorList>
    </citation>
    <scope>NUCLEOTIDE SEQUENCE [LARGE SCALE GENOMIC DNA]</scope>
    <source>
        <strain evidence="3">OTTH 0595 / CCAP 157/2 / RCC745</strain>
    </source>
</reference>
<protein>
    <submittedName>
        <fullName evidence="2">Unnamed product</fullName>
    </submittedName>
</protein>
<evidence type="ECO:0000313" key="2">
    <source>
        <dbReference type="EMBL" id="CEF97677.1"/>
    </source>
</evidence>
<keyword evidence="3" id="KW-1185">Reference proteome</keyword>
<organism evidence="2 3">
    <name type="scientific">Ostreococcus tauri</name>
    <name type="common">Marine green alga</name>
    <dbReference type="NCBI Taxonomy" id="70448"/>
    <lineage>
        <taxon>Eukaryota</taxon>
        <taxon>Viridiplantae</taxon>
        <taxon>Chlorophyta</taxon>
        <taxon>Mamiellophyceae</taxon>
        <taxon>Mamiellales</taxon>
        <taxon>Bathycoccaceae</taxon>
        <taxon>Ostreococcus</taxon>
    </lineage>
</organism>
<dbReference type="GeneID" id="9834271"/>
<dbReference type="Gene3D" id="2.40.70.10">
    <property type="entry name" value="Acid Proteases"/>
    <property type="match status" value="1"/>
</dbReference>
<dbReference type="InterPro" id="IPR034122">
    <property type="entry name" value="Retropepsin-like_bacterial"/>
</dbReference>
<dbReference type="OrthoDB" id="2018659at2759"/>
<dbReference type="Pfam" id="PF13650">
    <property type="entry name" value="Asp_protease_2"/>
    <property type="match status" value="1"/>
</dbReference>
<dbReference type="KEGG" id="ota:OT_ostta04g03920"/>
<sequence>METTRVGECGVSLRRMNLSVASRFSATATRNRCARRRDPTRARRSIRVRASSVGLDLESALQRARDALDANDSRSYTLWGRGQHLGLPALWCLRTDDEAFVEETMNAELCYVSGRSRGREGSCWEVDFSGYAQRLELDDAEAATLGAWTRSGFWATRQCANEMLEMELLDDGREGGVCKIEMRLRRGGRVRGELELDASTWKPRRLRVAVCGDEDEWTFEDWTRDATSGLPYPRTTRLRGANGGIQEFIVTGAAVGRNKEGRGMFEKPTNEKPPTVNFDSSAAPDIPVLRAGSSHVLVEPMIDGESVGSFILDTGASGLVITPKAAQTLGLRAFGEVHVSGVSGRVPCQFRRGKDLKLGPLTLKKPVFMEMRLDGIVTKPPKPVAGIIGFDAFKSAILIVSEEGRRVQIYDADDKSAIDESWAWQELRLVSNVPHVAATFSGVNDSQKLEPNIFMIDSGAGGADVIFHAKAVKDLGLTELLGPEGGRISSRVRGVSGADGAGSSTLTYRTTMDWLQLASADANGTTVRFDEIDTLLASGEGFSLSEHSCGMICATLLRKKRIVYDVPRRRIAFVDE</sequence>
<comment type="caution">
    <text evidence="2">The sequence shown here is derived from an EMBL/GenBank/DDBJ whole genome shotgun (WGS) entry which is preliminary data.</text>
</comment>
<evidence type="ECO:0000313" key="3">
    <source>
        <dbReference type="Proteomes" id="UP000009170"/>
    </source>
</evidence>
<accession>A0A090M4S4</accession>
<dbReference type="CDD" id="cd05483">
    <property type="entry name" value="retropepsin_like_bacteria"/>
    <property type="match status" value="1"/>
</dbReference>
<reference evidence="3" key="1">
    <citation type="journal article" date="2006" name="Proc. Natl. Acad. Sci. U.S.A.">
        <title>Genome analysis of the smallest free-living eukaryote Ostreococcus tauri unveils many unique features.</title>
        <authorList>
            <person name="Derelle E."/>
            <person name="Ferraz C."/>
            <person name="Rombauts S."/>
            <person name="Rouze P."/>
            <person name="Worden A.Z."/>
            <person name="Robbens S."/>
            <person name="Partensky F."/>
            <person name="Degroeve S."/>
            <person name="Echeynie S."/>
            <person name="Cooke R."/>
            <person name="Saeys Y."/>
            <person name="Wuyts J."/>
            <person name="Jabbari K."/>
            <person name="Bowler C."/>
            <person name="Panaud O."/>
            <person name="Piegu B."/>
            <person name="Ball S.G."/>
            <person name="Ral J.-P."/>
            <person name="Bouget F.-Y."/>
            <person name="Piganeau G."/>
            <person name="De Baets B."/>
            <person name="Picard A."/>
            <person name="Delseny M."/>
            <person name="Demaille J."/>
            <person name="Van de Peer Y."/>
            <person name="Moreau H."/>
        </authorList>
    </citation>
    <scope>NUCLEOTIDE SEQUENCE [LARGE SCALE GENOMIC DNA]</scope>
    <source>
        <strain evidence="3">OTTH 0595 / CCAP 157/2 / RCC745</strain>
    </source>
</reference>
<proteinExistence type="predicted"/>
<dbReference type="AlphaFoldDB" id="A0A090M4S4"/>
<dbReference type="InterPro" id="IPR021109">
    <property type="entry name" value="Peptidase_aspartic_dom_sf"/>
</dbReference>
<evidence type="ECO:0000256" key="1">
    <source>
        <dbReference type="SAM" id="MobiDB-lite"/>
    </source>
</evidence>